<feature type="domain" description="Exocyst complex subunit Exo70 C-terminal" evidence="4">
    <location>
        <begin position="55"/>
        <end position="223"/>
    </location>
</feature>
<keyword evidence="3" id="KW-0268">Exocytosis</keyword>
<name>A0AAE1T2P3_9SOLA</name>
<comment type="similarity">
    <text evidence="1 3">Belongs to the EXO70 family.</text>
</comment>
<evidence type="ECO:0000256" key="3">
    <source>
        <dbReference type="RuleBase" id="RU365026"/>
    </source>
</evidence>
<dbReference type="PANTHER" id="PTHR12542:SF176">
    <property type="entry name" value="EXOCYST SUBUNIT EXO70 FAMILY PROTEIN"/>
    <property type="match status" value="1"/>
</dbReference>
<dbReference type="PANTHER" id="PTHR12542">
    <property type="entry name" value="EXOCYST COMPLEX PROTEIN EXO70"/>
    <property type="match status" value="1"/>
</dbReference>
<protein>
    <recommendedName>
        <fullName evidence="3">Exocyst subunit Exo70 family protein</fullName>
    </recommendedName>
</protein>
<sequence>MTEVDNFFVDAVTRLCKLTNSFSEFPLGSTTTWSLNRTSMVRQRAMTFMEEDLRTLLEDLEDSAVTMTKRSVEKLFKYLDMFEAMRDLIPSINKSCSNECENEIQATANRLGEAAMSIFCYLENSIKNDVVRTPVPGGAVHPLTSYVMNYLKYTCEYKVTLEHIFQQHVKLEKSNSPVKLKPSLEVETENECTHCSERVAGTTPFSIQLMMIMDLLDTNLEAK</sequence>
<dbReference type="EMBL" id="JAVYJV010000001">
    <property type="protein sequence ID" value="KAK4380405.1"/>
    <property type="molecule type" value="Genomic_DNA"/>
</dbReference>
<comment type="function">
    <text evidence="3">Component of the exocyst complex.</text>
</comment>
<proteinExistence type="inferred from homology"/>
<evidence type="ECO:0000259" key="4">
    <source>
        <dbReference type="Pfam" id="PF03081"/>
    </source>
</evidence>
<dbReference type="Pfam" id="PF03081">
    <property type="entry name" value="Exo70_C"/>
    <property type="match status" value="1"/>
</dbReference>
<dbReference type="Gene3D" id="1.20.1280.170">
    <property type="entry name" value="Exocyst complex component Exo70"/>
    <property type="match status" value="1"/>
</dbReference>
<evidence type="ECO:0000256" key="2">
    <source>
        <dbReference type="ARBA" id="ARBA00022448"/>
    </source>
</evidence>
<reference evidence="5" key="1">
    <citation type="submission" date="2023-12" db="EMBL/GenBank/DDBJ databases">
        <title>Genome assembly of Anisodus tanguticus.</title>
        <authorList>
            <person name="Wang Y.-J."/>
        </authorList>
    </citation>
    <scope>NUCLEOTIDE SEQUENCE</scope>
    <source>
        <strain evidence="5">KB-2021</strain>
        <tissue evidence="5">Leaf</tissue>
    </source>
</reference>
<dbReference type="GO" id="GO:0000145">
    <property type="term" value="C:exocyst"/>
    <property type="evidence" value="ECO:0007669"/>
    <property type="project" value="InterPro"/>
</dbReference>
<dbReference type="GO" id="GO:0005546">
    <property type="term" value="F:phosphatidylinositol-4,5-bisphosphate binding"/>
    <property type="evidence" value="ECO:0007669"/>
    <property type="project" value="InterPro"/>
</dbReference>
<accession>A0AAE1T2P3</accession>
<keyword evidence="2 3" id="KW-0813">Transport</keyword>
<evidence type="ECO:0000256" key="1">
    <source>
        <dbReference type="ARBA" id="ARBA00006756"/>
    </source>
</evidence>
<dbReference type="Proteomes" id="UP001291623">
    <property type="component" value="Unassembled WGS sequence"/>
</dbReference>
<keyword evidence="6" id="KW-1185">Reference proteome</keyword>
<dbReference type="GO" id="GO:0006887">
    <property type="term" value="P:exocytosis"/>
    <property type="evidence" value="ECO:0007669"/>
    <property type="project" value="UniProtKB-KW"/>
</dbReference>
<dbReference type="InterPro" id="IPR016159">
    <property type="entry name" value="Cullin_repeat-like_dom_sf"/>
</dbReference>
<dbReference type="InterPro" id="IPR004140">
    <property type="entry name" value="Exo70"/>
</dbReference>
<dbReference type="InterPro" id="IPR046364">
    <property type="entry name" value="Exo70_C"/>
</dbReference>
<dbReference type="SUPFAM" id="SSF74788">
    <property type="entry name" value="Cullin repeat-like"/>
    <property type="match status" value="1"/>
</dbReference>
<evidence type="ECO:0000313" key="6">
    <source>
        <dbReference type="Proteomes" id="UP001291623"/>
    </source>
</evidence>
<evidence type="ECO:0000313" key="5">
    <source>
        <dbReference type="EMBL" id="KAK4380405.1"/>
    </source>
</evidence>
<comment type="caution">
    <text evidence="5">The sequence shown here is derived from an EMBL/GenBank/DDBJ whole genome shotgun (WGS) entry which is preliminary data.</text>
</comment>
<keyword evidence="3" id="KW-0653">Protein transport</keyword>
<dbReference type="AlphaFoldDB" id="A0AAE1T2P3"/>
<organism evidence="5 6">
    <name type="scientific">Anisodus tanguticus</name>
    <dbReference type="NCBI Taxonomy" id="243964"/>
    <lineage>
        <taxon>Eukaryota</taxon>
        <taxon>Viridiplantae</taxon>
        <taxon>Streptophyta</taxon>
        <taxon>Embryophyta</taxon>
        <taxon>Tracheophyta</taxon>
        <taxon>Spermatophyta</taxon>
        <taxon>Magnoliopsida</taxon>
        <taxon>eudicotyledons</taxon>
        <taxon>Gunneridae</taxon>
        <taxon>Pentapetalae</taxon>
        <taxon>asterids</taxon>
        <taxon>lamiids</taxon>
        <taxon>Solanales</taxon>
        <taxon>Solanaceae</taxon>
        <taxon>Solanoideae</taxon>
        <taxon>Hyoscyameae</taxon>
        <taxon>Anisodus</taxon>
    </lineage>
</organism>
<dbReference type="GO" id="GO:0015031">
    <property type="term" value="P:protein transport"/>
    <property type="evidence" value="ECO:0007669"/>
    <property type="project" value="UniProtKB-KW"/>
</dbReference>
<gene>
    <name evidence="5" type="ORF">RND71_002267</name>
</gene>